<proteinExistence type="predicted"/>
<dbReference type="RefSeq" id="WP_301790512.1">
    <property type="nucleotide sequence ID" value="NZ_JAUJQS010000089.1"/>
</dbReference>
<evidence type="ECO:0000313" key="1">
    <source>
        <dbReference type="EMBL" id="MDN7570928.1"/>
    </source>
</evidence>
<dbReference type="Proteomes" id="UP001172109">
    <property type="component" value="Unassembled WGS sequence"/>
</dbReference>
<feature type="non-terminal residue" evidence="1">
    <location>
        <position position="1"/>
    </location>
</feature>
<dbReference type="EMBL" id="JAUJQS010000089">
    <property type="protein sequence ID" value="MDN7570928.1"/>
    <property type="molecule type" value="Genomic_DNA"/>
</dbReference>
<reference evidence="1" key="1">
    <citation type="submission" date="2023-07" db="EMBL/GenBank/DDBJ databases">
        <title>A collection of bacterial strains from the Burkholderia cepacia Research Laboratory and Repository.</title>
        <authorList>
            <person name="Lipuma J."/>
            <person name="Spilker T."/>
            <person name="Caverly L."/>
        </authorList>
    </citation>
    <scope>NUCLEOTIDE SEQUENCE</scope>
    <source>
        <strain evidence="1">AU44979</strain>
    </source>
</reference>
<sequence>VAEIGGKGAVAFGDGNPPPSTKLEFRKDSSFYRGDNYFAAGGAHASILNELQNALRAQIETFTVPLLEDIETPGDDFLLYTYTRMVAPDEKTTIDDIAGAGLTPPERIEAFFGMFGLLIEAKRAKQQDAMDRAYSFLLDANHLIGMHESARYVMKFSPEVAKKRRAQLNSEKSRKQVKKAKLRVWELFNELRPTSQDGKPQRWKKANHAFQAVWGVLEKEAYSDGGRTPDISDRTVLSLCRKLHKLDKNGGVFDIRVEVIERLLDGTDEKISSD</sequence>
<name>A0AAP4VKH8_9BURK</name>
<organism evidence="1 2">
    <name type="scientific">Burkholderia contaminans</name>
    <dbReference type="NCBI Taxonomy" id="488447"/>
    <lineage>
        <taxon>Bacteria</taxon>
        <taxon>Pseudomonadati</taxon>
        <taxon>Pseudomonadota</taxon>
        <taxon>Betaproteobacteria</taxon>
        <taxon>Burkholderiales</taxon>
        <taxon>Burkholderiaceae</taxon>
        <taxon>Burkholderia</taxon>
        <taxon>Burkholderia cepacia complex</taxon>
    </lineage>
</organism>
<accession>A0AAP4VKH8</accession>
<gene>
    <name evidence="1" type="ORF">QZM56_41330</name>
</gene>
<evidence type="ECO:0000313" key="2">
    <source>
        <dbReference type="Proteomes" id="UP001172109"/>
    </source>
</evidence>
<dbReference type="AlphaFoldDB" id="A0AAP4VKH8"/>
<comment type="caution">
    <text evidence="1">The sequence shown here is derived from an EMBL/GenBank/DDBJ whole genome shotgun (WGS) entry which is preliminary data.</text>
</comment>
<protein>
    <submittedName>
        <fullName evidence="1">Uncharacterized protein</fullName>
    </submittedName>
</protein>